<dbReference type="InterPro" id="IPR005119">
    <property type="entry name" value="LysR_subst-bd"/>
</dbReference>
<dbReference type="PANTHER" id="PTHR30346:SF26">
    <property type="entry name" value="HYDROGEN PEROXIDE-INDUCIBLE GENES ACTIVATOR"/>
    <property type="match status" value="1"/>
</dbReference>
<dbReference type="SUPFAM" id="SSF53850">
    <property type="entry name" value="Periplasmic binding protein-like II"/>
    <property type="match status" value="1"/>
</dbReference>
<dbReference type="RefSeq" id="WP_115365376.1">
    <property type="nucleotide sequence ID" value="NZ_QBKA01000002.1"/>
</dbReference>
<dbReference type="PRINTS" id="PR00039">
    <property type="entry name" value="HTHLYSR"/>
</dbReference>
<dbReference type="Proteomes" id="UP000253727">
    <property type="component" value="Unassembled WGS sequence"/>
</dbReference>
<dbReference type="SUPFAM" id="SSF46785">
    <property type="entry name" value="Winged helix' DNA-binding domain"/>
    <property type="match status" value="1"/>
</dbReference>
<evidence type="ECO:0000313" key="7">
    <source>
        <dbReference type="EMBL" id="RDC58930.1"/>
    </source>
</evidence>
<protein>
    <submittedName>
        <fullName evidence="7">Hydrogen peroxide-inducible protein activator</fullName>
    </submittedName>
</protein>
<dbReference type="Pfam" id="PF03466">
    <property type="entry name" value="LysR_substrate"/>
    <property type="match status" value="1"/>
</dbReference>
<organism evidence="7 8">
    <name type="scientific">Alteripontixanthobacter maritimus</name>
    <dbReference type="NCBI Taxonomy" id="2161824"/>
    <lineage>
        <taxon>Bacteria</taxon>
        <taxon>Pseudomonadati</taxon>
        <taxon>Pseudomonadota</taxon>
        <taxon>Alphaproteobacteria</taxon>
        <taxon>Sphingomonadales</taxon>
        <taxon>Erythrobacteraceae</taxon>
        <taxon>Alteripontixanthobacter</taxon>
    </lineage>
</organism>
<dbReference type="GO" id="GO:0003700">
    <property type="term" value="F:DNA-binding transcription factor activity"/>
    <property type="evidence" value="ECO:0007669"/>
    <property type="project" value="InterPro"/>
</dbReference>
<keyword evidence="3" id="KW-0238">DNA-binding</keyword>
<evidence type="ECO:0000259" key="6">
    <source>
        <dbReference type="PROSITE" id="PS50931"/>
    </source>
</evidence>
<dbReference type="InterPro" id="IPR036390">
    <property type="entry name" value="WH_DNA-bd_sf"/>
</dbReference>
<comment type="similarity">
    <text evidence="1">Belongs to the LysR transcriptional regulatory family.</text>
</comment>
<dbReference type="GO" id="GO:0032993">
    <property type="term" value="C:protein-DNA complex"/>
    <property type="evidence" value="ECO:0007669"/>
    <property type="project" value="TreeGrafter"/>
</dbReference>
<dbReference type="EMBL" id="QBKA01000002">
    <property type="protein sequence ID" value="RDC58930.1"/>
    <property type="molecule type" value="Genomic_DNA"/>
</dbReference>
<dbReference type="InterPro" id="IPR000847">
    <property type="entry name" value="LysR_HTH_N"/>
</dbReference>
<proteinExistence type="inferred from homology"/>
<dbReference type="PROSITE" id="PS50931">
    <property type="entry name" value="HTH_LYSR"/>
    <property type="match status" value="1"/>
</dbReference>
<accession>A0A369Q390</accession>
<dbReference type="PANTHER" id="PTHR30346">
    <property type="entry name" value="TRANSCRIPTIONAL DUAL REGULATOR HCAR-RELATED"/>
    <property type="match status" value="1"/>
</dbReference>
<evidence type="ECO:0000256" key="1">
    <source>
        <dbReference type="ARBA" id="ARBA00009437"/>
    </source>
</evidence>
<gene>
    <name evidence="7" type="ORF">HME9302_00106</name>
</gene>
<evidence type="ECO:0000256" key="4">
    <source>
        <dbReference type="ARBA" id="ARBA00023159"/>
    </source>
</evidence>
<keyword evidence="2" id="KW-0805">Transcription regulation</keyword>
<evidence type="ECO:0000256" key="5">
    <source>
        <dbReference type="ARBA" id="ARBA00023163"/>
    </source>
</evidence>
<dbReference type="FunFam" id="1.10.10.10:FF:000001">
    <property type="entry name" value="LysR family transcriptional regulator"/>
    <property type="match status" value="1"/>
</dbReference>
<dbReference type="OrthoDB" id="9775392at2"/>
<evidence type="ECO:0000313" key="8">
    <source>
        <dbReference type="Proteomes" id="UP000253727"/>
    </source>
</evidence>
<dbReference type="Gene3D" id="1.10.10.10">
    <property type="entry name" value="Winged helix-like DNA-binding domain superfamily/Winged helix DNA-binding domain"/>
    <property type="match status" value="1"/>
</dbReference>
<name>A0A369Q390_9SPHN</name>
<evidence type="ECO:0000256" key="2">
    <source>
        <dbReference type="ARBA" id="ARBA00023015"/>
    </source>
</evidence>
<keyword evidence="5" id="KW-0804">Transcription</keyword>
<feature type="domain" description="HTH lysR-type" evidence="6">
    <location>
        <begin position="2"/>
        <end position="59"/>
    </location>
</feature>
<reference evidence="7 8" key="1">
    <citation type="submission" date="2018-04" db="EMBL/GenBank/DDBJ databases">
        <title>Altererythrobacter sp. HME9302 genome sequencing and assembly.</title>
        <authorList>
            <person name="Kang H."/>
            <person name="Kim H."/>
            <person name="Joh K."/>
        </authorList>
    </citation>
    <scope>NUCLEOTIDE SEQUENCE [LARGE SCALE GENOMIC DNA]</scope>
    <source>
        <strain evidence="7 8">HME9302</strain>
    </source>
</reference>
<keyword evidence="8" id="KW-1185">Reference proteome</keyword>
<comment type="caution">
    <text evidence="7">The sequence shown here is derived from an EMBL/GenBank/DDBJ whole genome shotgun (WGS) entry which is preliminary data.</text>
</comment>
<evidence type="ECO:0000256" key="3">
    <source>
        <dbReference type="ARBA" id="ARBA00023125"/>
    </source>
</evidence>
<dbReference type="Gene3D" id="3.40.190.10">
    <property type="entry name" value="Periplasmic binding protein-like II"/>
    <property type="match status" value="2"/>
</dbReference>
<keyword evidence="4" id="KW-0010">Activator</keyword>
<dbReference type="Pfam" id="PF00126">
    <property type="entry name" value="HTH_1"/>
    <property type="match status" value="1"/>
</dbReference>
<sequence>MPTIRQFEYLVAVADTLHFGKAAENSNVSQPGLSQQLQQLEFRLGATLFIRSGRSVVITPIGEKVVEKARTLLQNLSDIHDVARNESKDISGHYRLGITPTLGPYLLPATRKALVEEIPNVELSITEALPDRSLDALTRHELDFVIATLPSKQDGIELVPLFEEPLHIIGSRDHAIFAVDGAATRDMKGAQIYSLDLRHPLALVTKAVCEEFGATLIAEYQGTNLDNLRKMAATGTCFALLPELYLLSENNDQSQVRILKLTDWSLSRKFYGVWRKGCPAERNIKTIAKIIRQTALKELQAGFGY</sequence>
<dbReference type="InterPro" id="IPR036388">
    <property type="entry name" value="WH-like_DNA-bd_sf"/>
</dbReference>
<dbReference type="AlphaFoldDB" id="A0A369Q390"/>
<dbReference type="GO" id="GO:0003677">
    <property type="term" value="F:DNA binding"/>
    <property type="evidence" value="ECO:0007669"/>
    <property type="project" value="UniProtKB-KW"/>
</dbReference>